<name>A0A366FU49_9HYPH</name>
<dbReference type="EMBL" id="QNRK01000001">
    <property type="protein sequence ID" value="RBP18148.1"/>
    <property type="molecule type" value="Genomic_DNA"/>
</dbReference>
<proteinExistence type="predicted"/>
<evidence type="ECO:0000313" key="1">
    <source>
        <dbReference type="EMBL" id="RBP18148.1"/>
    </source>
</evidence>
<sequence>MYDNERIQAVRRLLFEYVESPSLRHLRDSRSIDKLAQSIIIAIDRQRSVWSKWEGEREALLRAAAECWIPIEDMRQFLNNLPGPKLTTTDVAQRLRAVHEEPYNHYPNEGLQEACLGVYRREVSEGTELPAIIGALQEFVEEEGARRRREAEATYREQQKEERETLERRFLAGADCKWTPIGGSKALYIRKNGRAYRLVPTKDKRWELFRIQDVDDSGKEIGVYGRRGDANKALAKLAYEPEPRW</sequence>
<accession>A0A366FU49</accession>
<keyword evidence="2" id="KW-1185">Reference proteome</keyword>
<dbReference type="RefSeq" id="WP_113887223.1">
    <property type="nucleotide sequence ID" value="NZ_QNRK01000001.1"/>
</dbReference>
<organism evidence="1 2">
    <name type="scientific">Roseiarcus fermentans</name>
    <dbReference type="NCBI Taxonomy" id="1473586"/>
    <lineage>
        <taxon>Bacteria</taxon>
        <taxon>Pseudomonadati</taxon>
        <taxon>Pseudomonadota</taxon>
        <taxon>Alphaproteobacteria</taxon>
        <taxon>Hyphomicrobiales</taxon>
        <taxon>Roseiarcaceae</taxon>
        <taxon>Roseiarcus</taxon>
    </lineage>
</organism>
<reference evidence="1 2" key="1">
    <citation type="submission" date="2018-06" db="EMBL/GenBank/DDBJ databases">
        <title>Genomic Encyclopedia of Type Strains, Phase IV (KMG-IV): sequencing the most valuable type-strain genomes for metagenomic binning, comparative biology and taxonomic classification.</title>
        <authorList>
            <person name="Goeker M."/>
        </authorList>
    </citation>
    <scope>NUCLEOTIDE SEQUENCE [LARGE SCALE GENOMIC DNA]</scope>
    <source>
        <strain evidence="1 2">DSM 24875</strain>
    </source>
</reference>
<gene>
    <name evidence="1" type="ORF">DFR50_10192</name>
</gene>
<dbReference type="AlphaFoldDB" id="A0A366FU49"/>
<evidence type="ECO:0000313" key="2">
    <source>
        <dbReference type="Proteomes" id="UP000253529"/>
    </source>
</evidence>
<dbReference type="OrthoDB" id="8421533at2"/>
<protein>
    <submittedName>
        <fullName evidence="1">Uncharacterized protein</fullName>
    </submittedName>
</protein>
<dbReference type="Proteomes" id="UP000253529">
    <property type="component" value="Unassembled WGS sequence"/>
</dbReference>
<comment type="caution">
    <text evidence="1">The sequence shown here is derived from an EMBL/GenBank/DDBJ whole genome shotgun (WGS) entry which is preliminary data.</text>
</comment>